<gene>
    <name evidence="2" type="ORF">QC762_0041410</name>
</gene>
<dbReference type="EMBL" id="JAFFHA010000004">
    <property type="protein sequence ID" value="KAK4657003.1"/>
    <property type="molecule type" value="Genomic_DNA"/>
</dbReference>
<feature type="compositionally biased region" description="Polar residues" evidence="1">
    <location>
        <begin position="154"/>
        <end position="170"/>
    </location>
</feature>
<dbReference type="Proteomes" id="UP001323405">
    <property type="component" value="Unassembled WGS sequence"/>
</dbReference>
<sequence length="193" mass="21132">MPWPTTHPPAERAPPKFPSSLHVHLLLIAASHRIANDKSPRRQDKHLDCAGALVCAVPAWAVDRTGEPRSPAYVPSAVPTDSSSGYLTATLVGWACPLLQASHSPVFLSSFESRPKTASQSRVALRRVVPSRRWQNEFQNNARNGWPTKLKGGTQLSPMLASSRQLSHSVLHQRPASQDHAKTVKLRCEETSG</sequence>
<evidence type="ECO:0000313" key="3">
    <source>
        <dbReference type="Proteomes" id="UP001323405"/>
    </source>
</evidence>
<comment type="caution">
    <text evidence="2">The sequence shown here is derived from an EMBL/GenBank/DDBJ whole genome shotgun (WGS) entry which is preliminary data.</text>
</comment>
<dbReference type="GeneID" id="87902953"/>
<protein>
    <submittedName>
        <fullName evidence="2">Uncharacterized protein</fullName>
    </submittedName>
</protein>
<evidence type="ECO:0000256" key="1">
    <source>
        <dbReference type="SAM" id="MobiDB-lite"/>
    </source>
</evidence>
<name>A0ABR0GMN1_9PEZI</name>
<dbReference type="RefSeq" id="XP_062745978.1">
    <property type="nucleotide sequence ID" value="XM_062883371.1"/>
</dbReference>
<evidence type="ECO:0000313" key="2">
    <source>
        <dbReference type="EMBL" id="KAK4657003.1"/>
    </source>
</evidence>
<proteinExistence type="predicted"/>
<organism evidence="2 3">
    <name type="scientific">Podospora pseudocomata</name>
    <dbReference type="NCBI Taxonomy" id="2093779"/>
    <lineage>
        <taxon>Eukaryota</taxon>
        <taxon>Fungi</taxon>
        <taxon>Dikarya</taxon>
        <taxon>Ascomycota</taxon>
        <taxon>Pezizomycotina</taxon>
        <taxon>Sordariomycetes</taxon>
        <taxon>Sordariomycetidae</taxon>
        <taxon>Sordariales</taxon>
        <taxon>Podosporaceae</taxon>
        <taxon>Podospora</taxon>
    </lineage>
</organism>
<reference evidence="2 3" key="1">
    <citation type="journal article" date="2023" name="bioRxiv">
        <title>High-quality genome assemblies of four members of thePodospora anserinaspecies complex.</title>
        <authorList>
            <person name="Ament-Velasquez S.L."/>
            <person name="Vogan A.A."/>
            <person name="Wallerman O."/>
            <person name="Hartmann F."/>
            <person name="Gautier V."/>
            <person name="Silar P."/>
            <person name="Giraud T."/>
            <person name="Johannesson H."/>
        </authorList>
    </citation>
    <scope>NUCLEOTIDE SEQUENCE [LARGE SCALE GENOMIC DNA]</scope>
    <source>
        <strain evidence="2 3">CBS 415.72m</strain>
    </source>
</reference>
<accession>A0ABR0GMN1</accession>
<keyword evidence="3" id="KW-1185">Reference proteome</keyword>
<feature type="compositionally biased region" description="Basic and acidic residues" evidence="1">
    <location>
        <begin position="177"/>
        <end position="193"/>
    </location>
</feature>
<feature type="region of interest" description="Disordered" evidence="1">
    <location>
        <begin position="142"/>
        <end position="193"/>
    </location>
</feature>